<feature type="transmembrane region" description="Helical" evidence="1">
    <location>
        <begin position="30"/>
        <end position="48"/>
    </location>
</feature>
<dbReference type="RefSeq" id="WP_131923075.1">
    <property type="nucleotide sequence ID" value="NZ_SMAG01000001.1"/>
</dbReference>
<keyword evidence="3" id="KW-1185">Reference proteome</keyword>
<protein>
    <recommendedName>
        <fullName evidence="4">Superfamily IV 4 TMS phage holin</fullName>
    </recommendedName>
</protein>
<keyword evidence="1" id="KW-0472">Membrane</keyword>
<organism evidence="2 3">
    <name type="scientific">Hazenella coriacea</name>
    <dbReference type="NCBI Taxonomy" id="1179467"/>
    <lineage>
        <taxon>Bacteria</taxon>
        <taxon>Bacillati</taxon>
        <taxon>Bacillota</taxon>
        <taxon>Bacilli</taxon>
        <taxon>Bacillales</taxon>
        <taxon>Thermoactinomycetaceae</taxon>
        <taxon>Hazenella</taxon>
    </lineage>
</organism>
<reference evidence="2 3" key="1">
    <citation type="submission" date="2019-03" db="EMBL/GenBank/DDBJ databases">
        <title>Genomic Encyclopedia of Type Strains, Phase IV (KMG-IV): sequencing the most valuable type-strain genomes for metagenomic binning, comparative biology and taxonomic classification.</title>
        <authorList>
            <person name="Goeker M."/>
        </authorList>
    </citation>
    <scope>NUCLEOTIDE SEQUENCE [LARGE SCALE GENOMIC DNA]</scope>
    <source>
        <strain evidence="2 3">DSM 45707</strain>
    </source>
</reference>
<gene>
    <name evidence="2" type="ORF">EDD58_101317</name>
</gene>
<evidence type="ECO:0000256" key="1">
    <source>
        <dbReference type="SAM" id="Phobius"/>
    </source>
</evidence>
<dbReference type="Proteomes" id="UP000294937">
    <property type="component" value="Unassembled WGS sequence"/>
</dbReference>
<feature type="transmembrane region" description="Helical" evidence="1">
    <location>
        <begin position="6"/>
        <end position="23"/>
    </location>
</feature>
<evidence type="ECO:0008006" key="4">
    <source>
        <dbReference type="Google" id="ProtNLM"/>
    </source>
</evidence>
<dbReference type="OrthoDB" id="1701386at2"/>
<proteinExistence type="predicted"/>
<keyword evidence="1" id="KW-1133">Transmembrane helix</keyword>
<sequence>MIGQHLVRFVVCFTVFVLIEKIIPRFSFGHLLDIAILSIAITLVGWLLEVFLGGTLNPFARGLIAITLTVLGLISTSIMVQEANITLLGIVTASLWVGVIDFFVPVKGRYLAK</sequence>
<feature type="transmembrane region" description="Helical" evidence="1">
    <location>
        <begin position="87"/>
        <end position="106"/>
    </location>
</feature>
<accession>A0A4R3L9D8</accession>
<dbReference type="AlphaFoldDB" id="A0A4R3L9D8"/>
<name>A0A4R3L9D8_9BACL</name>
<feature type="transmembrane region" description="Helical" evidence="1">
    <location>
        <begin position="60"/>
        <end position="80"/>
    </location>
</feature>
<keyword evidence="1" id="KW-0812">Transmembrane</keyword>
<dbReference type="EMBL" id="SMAG01000001">
    <property type="protein sequence ID" value="TCS96681.1"/>
    <property type="molecule type" value="Genomic_DNA"/>
</dbReference>
<evidence type="ECO:0000313" key="3">
    <source>
        <dbReference type="Proteomes" id="UP000294937"/>
    </source>
</evidence>
<evidence type="ECO:0000313" key="2">
    <source>
        <dbReference type="EMBL" id="TCS96681.1"/>
    </source>
</evidence>
<comment type="caution">
    <text evidence="2">The sequence shown here is derived from an EMBL/GenBank/DDBJ whole genome shotgun (WGS) entry which is preliminary data.</text>
</comment>